<dbReference type="Pfam" id="PF06283">
    <property type="entry name" value="ThuA"/>
    <property type="match status" value="1"/>
</dbReference>
<protein>
    <recommendedName>
        <fullName evidence="2">ThuA-like domain-containing protein</fullName>
    </recommendedName>
</protein>
<accession>A0ABP7YMB4</accession>
<feature type="domain" description="ThuA-like" evidence="2">
    <location>
        <begin position="27"/>
        <end position="237"/>
    </location>
</feature>
<dbReference type="InterPro" id="IPR029010">
    <property type="entry name" value="ThuA-like"/>
</dbReference>
<dbReference type="InterPro" id="IPR029062">
    <property type="entry name" value="Class_I_gatase-like"/>
</dbReference>
<comment type="caution">
    <text evidence="3">The sequence shown here is derived from an EMBL/GenBank/DDBJ whole genome shotgun (WGS) entry which is preliminary data.</text>
</comment>
<dbReference type="PANTHER" id="PTHR40469:SF2">
    <property type="entry name" value="GALACTOSE-BINDING DOMAIN-LIKE SUPERFAMILY PROTEIN"/>
    <property type="match status" value="1"/>
</dbReference>
<keyword evidence="1" id="KW-0732">Signal</keyword>
<evidence type="ECO:0000313" key="4">
    <source>
        <dbReference type="Proteomes" id="UP001500101"/>
    </source>
</evidence>
<keyword evidence="4" id="KW-1185">Reference proteome</keyword>
<evidence type="ECO:0000313" key="3">
    <source>
        <dbReference type="EMBL" id="GAA4138297.1"/>
    </source>
</evidence>
<dbReference type="Proteomes" id="UP001500101">
    <property type="component" value="Unassembled WGS sequence"/>
</dbReference>
<reference evidence="4" key="1">
    <citation type="journal article" date="2019" name="Int. J. Syst. Evol. Microbiol.">
        <title>The Global Catalogue of Microorganisms (GCM) 10K type strain sequencing project: providing services to taxonomists for standard genome sequencing and annotation.</title>
        <authorList>
            <consortium name="The Broad Institute Genomics Platform"/>
            <consortium name="The Broad Institute Genome Sequencing Center for Infectious Disease"/>
            <person name="Wu L."/>
            <person name="Ma J."/>
        </authorList>
    </citation>
    <scope>NUCLEOTIDE SEQUENCE [LARGE SCALE GENOMIC DNA]</scope>
    <source>
        <strain evidence="4">JCM 16704</strain>
    </source>
</reference>
<name>A0ABP7YMB4_9SPHI</name>
<organism evidence="3 4">
    <name type="scientific">Sphingobacterium kyonggiense</name>
    <dbReference type="NCBI Taxonomy" id="714075"/>
    <lineage>
        <taxon>Bacteria</taxon>
        <taxon>Pseudomonadati</taxon>
        <taxon>Bacteroidota</taxon>
        <taxon>Sphingobacteriia</taxon>
        <taxon>Sphingobacteriales</taxon>
        <taxon>Sphingobacteriaceae</taxon>
        <taxon>Sphingobacterium</taxon>
    </lineage>
</organism>
<dbReference type="SUPFAM" id="SSF52317">
    <property type="entry name" value="Class I glutamine amidotransferase-like"/>
    <property type="match status" value="1"/>
</dbReference>
<dbReference type="RefSeq" id="WP_344674035.1">
    <property type="nucleotide sequence ID" value="NZ_BAAAZI010000006.1"/>
</dbReference>
<sequence length="241" mass="27654">MKSLVYILLITLFLPFVPSSAKAQQKKVLIFTKTTGFRHDNIPKGVAVMKKLFAETNITASHTEDANVFLADSLANFQAVIFFSTSGTILDNVQKAAFQKFIESGKGFMGIHAAADTEYEWPWYAQLVGAYFSSHPPVQEAKIDVVNRKHPATKHLQKIWMHKDEWYDFKDVKPGINVLMLLDETSYKNGRMGKFHPIAWFQEFKNYRMFYTGLGHTKESFDETNFQKHILGGLKYVMKLQ</sequence>
<dbReference type="EMBL" id="BAAAZI010000006">
    <property type="protein sequence ID" value="GAA4138297.1"/>
    <property type="molecule type" value="Genomic_DNA"/>
</dbReference>
<feature type="signal peptide" evidence="1">
    <location>
        <begin position="1"/>
        <end position="23"/>
    </location>
</feature>
<evidence type="ECO:0000259" key="2">
    <source>
        <dbReference type="Pfam" id="PF06283"/>
    </source>
</evidence>
<feature type="chain" id="PRO_5046139525" description="ThuA-like domain-containing protein" evidence="1">
    <location>
        <begin position="24"/>
        <end position="241"/>
    </location>
</feature>
<proteinExistence type="predicted"/>
<gene>
    <name evidence="3" type="ORF">GCM10022216_15310</name>
</gene>
<dbReference type="PANTHER" id="PTHR40469">
    <property type="entry name" value="SECRETED GLYCOSYL HYDROLASE"/>
    <property type="match status" value="1"/>
</dbReference>
<evidence type="ECO:0000256" key="1">
    <source>
        <dbReference type="SAM" id="SignalP"/>
    </source>
</evidence>
<dbReference type="Gene3D" id="3.40.50.880">
    <property type="match status" value="1"/>
</dbReference>